<organism evidence="1 2">
    <name type="scientific">Amborella trichopoda</name>
    <dbReference type="NCBI Taxonomy" id="13333"/>
    <lineage>
        <taxon>Eukaryota</taxon>
        <taxon>Viridiplantae</taxon>
        <taxon>Streptophyta</taxon>
        <taxon>Embryophyta</taxon>
        <taxon>Tracheophyta</taxon>
        <taxon>Spermatophyta</taxon>
        <taxon>Magnoliopsida</taxon>
        <taxon>Amborellales</taxon>
        <taxon>Amborellaceae</taxon>
        <taxon>Amborella</taxon>
    </lineage>
</organism>
<dbReference type="PANTHER" id="PTHR34131:SF2">
    <property type="entry name" value="FAMILY PROTEIN, PUTATIVE (DUF1997)-RELATED"/>
    <property type="match status" value="1"/>
</dbReference>
<gene>
    <name evidence="1" type="ORF">AMTR_s00025p00222570</name>
</gene>
<dbReference type="InterPro" id="IPR018971">
    <property type="entry name" value="DUF1997"/>
</dbReference>
<dbReference type="PANTHER" id="PTHR34131">
    <property type="entry name" value="(RAP ANNOTATION RELEASE2) GALACTOSE-BINDING LIKE DOMAIN CONTAINING PROTEIN"/>
    <property type="match status" value="1"/>
</dbReference>
<name>W1PWP9_AMBTC</name>
<proteinExistence type="predicted"/>
<evidence type="ECO:0000313" key="2">
    <source>
        <dbReference type="Proteomes" id="UP000017836"/>
    </source>
</evidence>
<evidence type="ECO:0000313" key="1">
    <source>
        <dbReference type="EMBL" id="ERN12598.1"/>
    </source>
</evidence>
<dbReference type="Gramene" id="ERN12598">
    <property type="protein sequence ID" value="ERN12598"/>
    <property type="gene ID" value="AMTR_s00025p00222570"/>
</dbReference>
<dbReference type="eggNOG" id="ENOG502QWAV">
    <property type="taxonomic scope" value="Eukaryota"/>
</dbReference>
<dbReference type="OMA" id="FQFQECS"/>
<accession>W1PWP9</accession>
<protein>
    <submittedName>
        <fullName evidence="1">Uncharacterized protein</fullName>
    </submittedName>
</protein>
<keyword evidence="2" id="KW-1185">Reference proteome</keyword>
<reference evidence="2" key="1">
    <citation type="journal article" date="2013" name="Science">
        <title>The Amborella genome and the evolution of flowering plants.</title>
        <authorList>
            <consortium name="Amborella Genome Project"/>
        </authorList>
    </citation>
    <scope>NUCLEOTIDE SEQUENCE [LARGE SCALE GENOMIC DNA]</scope>
</reference>
<dbReference type="EMBL" id="KI392614">
    <property type="protein sequence ID" value="ERN12598.1"/>
    <property type="molecule type" value="Genomic_DNA"/>
</dbReference>
<dbReference type="Proteomes" id="UP000017836">
    <property type="component" value="Unassembled WGS sequence"/>
</dbReference>
<sequence>MALFLSIQCSHEVYHFCVKRLLLLTATYPTPGLDCSSDRRLSLQPCNFPNARLTDLIQMPKAESSDSKVKKANLYAKRKERVKLPNYVDDYGISYPFSSFLAHPLGMESILNTRALQCFELLDSNTYRCTLQKISLLKFEVTPILDLRVTTTTDDCVVELLSCKFEGSEAIERQSQRFSAFMRNHITWDTNCIEAFLDMDVKLNITLEVFMAPFTRLPITAVETPGNLLMQALVDKLVPLLIQQLLQDYHQWVLSQAQAELLNYKLLGVAKPKYVDIHVTTVDNICNYGDC</sequence>
<dbReference type="AlphaFoldDB" id="W1PWP9"/>
<dbReference type="Pfam" id="PF09366">
    <property type="entry name" value="DUF1997"/>
    <property type="match status" value="1"/>
</dbReference>
<dbReference type="HOGENOM" id="CLU_077525_0_0_1"/>